<accession>A0A8H9IAH5</accession>
<comment type="caution">
    <text evidence="2">The sequence shown here is derived from an EMBL/GenBank/DDBJ whole genome shotgun (WGS) entry which is preliminary data.</text>
</comment>
<evidence type="ECO:0000313" key="2">
    <source>
        <dbReference type="EMBL" id="GGZ66423.1"/>
    </source>
</evidence>
<dbReference type="Proteomes" id="UP000622604">
    <property type="component" value="Unassembled WGS sequence"/>
</dbReference>
<dbReference type="SUPFAM" id="SSF51126">
    <property type="entry name" value="Pectin lyase-like"/>
    <property type="match status" value="1"/>
</dbReference>
<reference evidence="2" key="1">
    <citation type="journal article" date="2014" name="Int. J. Syst. Evol. Microbiol.">
        <title>Complete genome sequence of Corynebacterium casei LMG S-19264T (=DSM 44701T), isolated from a smear-ripened cheese.</title>
        <authorList>
            <consortium name="US DOE Joint Genome Institute (JGI-PGF)"/>
            <person name="Walter F."/>
            <person name="Albersmeier A."/>
            <person name="Kalinowski J."/>
            <person name="Ruckert C."/>
        </authorList>
    </citation>
    <scope>NUCLEOTIDE SEQUENCE</scope>
    <source>
        <strain evidence="2">KCTC 32337</strain>
    </source>
</reference>
<sequence length="857" mass="95547">MIMCQANKTKWGSIIFAAIFLVLAITGCSQFRAPENVSATDQLGSVLISEIKRQKLESHSGILALLENPTYTSKKKHRFLGEDKKNVSKLLLEILNSQSVTQAVISLREKDSSLTSKWVTLALRLYPIDAYRILEQLYADSTIKNTILETAALSAGLSPSRIFPAPASNDIDYRIVPLIHSASLTVYNESEDANTRLWYKRSDEGTWLPALELQWEPIQGALSGSIVHLAAQTEYDVKLEYMDNDNVIEEQRYRFQTRPNSPPIDPEKIYHLSEIYNGGQLNLTTLGIQGDEDGWALIKGDGIEIIAAEGDNSAIDVGSQSYIKFENITVKGGRLYGIGAKKAHHLWIDGCDISEFGRVAGDMRDGVGYASTESTKVINYDSGIFLQETGVVTIENCEIHSPNGKANHWGYGHPYGPSALLLAARHSVDEYRGQYIIRHNRFYGTDTHRFNDVIESRANARSWGGFLRDSAIHDNYLAYANDDIIELDGGQSNVLFYNNEIEQGYCGISAIPNMLGPSYIFNNYIHNLGDERQKAWAAFKLGGLMSMPAGVVNIFENLVITSSNGVTASRFEGDYTFWTNVKNNVLIHDKYWTKMGQGIYDVEQYSNSEFTNNVIYNSQINAPSVHANVGENFYHPWSERADVVENISHSATSFNLEIEEQFIIPNFSRFSSAAQNTLAKVDATSELTESDFPINFNQIPIKSFDTQDEDGEYRTSANGDTITLFGNTWKSVAIDVSITPETVLQLELRSNGAGEIVGIAFENDNTLTSSKLYKFSGSQKWSNDAFNYSKIDEFETITIPVGSLNLKEIDRLVLVMDDDKPTNTISQVSFQNVRFLEPVTAQQNEMNSVIKVGVSAD</sequence>
<dbReference type="RefSeq" id="WP_013754495.1">
    <property type="nucleotide sequence ID" value="NZ_BMZC01000006.1"/>
</dbReference>
<dbReference type="EMBL" id="BMZC01000006">
    <property type="protein sequence ID" value="GGZ66423.1"/>
    <property type="molecule type" value="Genomic_DNA"/>
</dbReference>
<dbReference type="InterPro" id="IPR039448">
    <property type="entry name" value="Beta_helix"/>
</dbReference>
<name>A0A8H9IAH5_9ALTE</name>
<reference evidence="2" key="2">
    <citation type="submission" date="2020-09" db="EMBL/GenBank/DDBJ databases">
        <authorList>
            <person name="Sun Q."/>
            <person name="Kim S."/>
        </authorList>
    </citation>
    <scope>NUCLEOTIDE SEQUENCE</scope>
    <source>
        <strain evidence="2">KCTC 32337</strain>
    </source>
</reference>
<dbReference type="Pfam" id="PF13229">
    <property type="entry name" value="Beta_helix"/>
    <property type="match status" value="1"/>
</dbReference>
<dbReference type="AlphaFoldDB" id="A0A8H9IAH5"/>
<dbReference type="InterPro" id="IPR012334">
    <property type="entry name" value="Pectin_lyas_fold"/>
</dbReference>
<evidence type="ECO:0000313" key="3">
    <source>
        <dbReference type="Proteomes" id="UP000622604"/>
    </source>
</evidence>
<evidence type="ECO:0000259" key="1">
    <source>
        <dbReference type="Pfam" id="PF13229"/>
    </source>
</evidence>
<feature type="domain" description="Right handed beta helix" evidence="1">
    <location>
        <begin position="311"/>
        <end position="404"/>
    </location>
</feature>
<gene>
    <name evidence="2" type="ORF">GCM10011274_26160</name>
</gene>
<dbReference type="Gene3D" id="2.160.20.10">
    <property type="entry name" value="Single-stranded right-handed beta-helix, Pectin lyase-like"/>
    <property type="match status" value="1"/>
</dbReference>
<protein>
    <recommendedName>
        <fullName evidence="1">Right handed beta helix domain-containing protein</fullName>
    </recommendedName>
</protein>
<organism evidence="2 3">
    <name type="scientific">Paraglaciecola chathamensis</name>
    <dbReference type="NCBI Taxonomy" id="368405"/>
    <lineage>
        <taxon>Bacteria</taxon>
        <taxon>Pseudomonadati</taxon>
        <taxon>Pseudomonadota</taxon>
        <taxon>Gammaproteobacteria</taxon>
        <taxon>Alteromonadales</taxon>
        <taxon>Alteromonadaceae</taxon>
        <taxon>Paraglaciecola</taxon>
    </lineage>
</organism>
<proteinExistence type="predicted"/>
<dbReference type="InterPro" id="IPR011050">
    <property type="entry name" value="Pectin_lyase_fold/virulence"/>
</dbReference>